<dbReference type="SUPFAM" id="SSF55073">
    <property type="entry name" value="Nucleotide cyclase"/>
    <property type="match status" value="1"/>
</dbReference>
<dbReference type="PROSITE" id="PS50112">
    <property type="entry name" value="PAS"/>
    <property type="match status" value="1"/>
</dbReference>
<dbReference type="InterPro" id="IPR011006">
    <property type="entry name" value="CheY-like_superfamily"/>
</dbReference>
<dbReference type="Gene3D" id="3.20.20.450">
    <property type="entry name" value="EAL domain"/>
    <property type="match status" value="1"/>
</dbReference>
<dbReference type="SUPFAM" id="SSF141868">
    <property type="entry name" value="EAL domain-like"/>
    <property type="match status" value="1"/>
</dbReference>
<comment type="caution">
    <text evidence="4">The sequence shown here is derived from an EMBL/GenBank/DDBJ whole genome shotgun (WGS) entry which is preliminary data.</text>
</comment>
<feature type="domain" description="EAL" evidence="2">
    <location>
        <begin position="444"/>
        <end position="699"/>
    </location>
</feature>
<dbReference type="Gene3D" id="3.30.450.20">
    <property type="entry name" value="PAS domain"/>
    <property type="match status" value="1"/>
</dbReference>
<dbReference type="PANTHER" id="PTHR33121">
    <property type="entry name" value="CYCLIC DI-GMP PHOSPHODIESTERASE PDEF"/>
    <property type="match status" value="1"/>
</dbReference>
<feature type="domain" description="PAS" evidence="1">
    <location>
        <begin position="169"/>
        <end position="219"/>
    </location>
</feature>
<dbReference type="InterPro" id="IPR001633">
    <property type="entry name" value="EAL_dom"/>
</dbReference>
<dbReference type="InterPro" id="IPR043128">
    <property type="entry name" value="Rev_trsase/Diguanyl_cyclase"/>
</dbReference>
<dbReference type="InterPro" id="IPR035965">
    <property type="entry name" value="PAS-like_dom_sf"/>
</dbReference>
<dbReference type="CDD" id="cd00130">
    <property type="entry name" value="PAS"/>
    <property type="match status" value="1"/>
</dbReference>
<dbReference type="InterPro" id="IPR029787">
    <property type="entry name" value="Nucleotide_cyclase"/>
</dbReference>
<dbReference type="Proteomes" id="UP000229278">
    <property type="component" value="Unassembled WGS sequence"/>
</dbReference>
<dbReference type="CDD" id="cd01948">
    <property type="entry name" value="EAL"/>
    <property type="match status" value="1"/>
</dbReference>
<dbReference type="Pfam" id="PF00563">
    <property type="entry name" value="EAL"/>
    <property type="match status" value="1"/>
</dbReference>
<protein>
    <recommendedName>
        <fullName evidence="6">EAL domain-containing protein</fullName>
    </recommendedName>
</protein>
<dbReference type="InterPro" id="IPR000160">
    <property type="entry name" value="GGDEF_dom"/>
</dbReference>
<dbReference type="Pfam" id="PF13426">
    <property type="entry name" value="PAS_9"/>
    <property type="match status" value="1"/>
</dbReference>
<evidence type="ECO:0000259" key="2">
    <source>
        <dbReference type="PROSITE" id="PS50883"/>
    </source>
</evidence>
<dbReference type="EMBL" id="PDTV01000004">
    <property type="protein sequence ID" value="PIE83437.1"/>
    <property type="molecule type" value="Genomic_DNA"/>
</dbReference>
<dbReference type="PROSITE" id="PS50887">
    <property type="entry name" value="GGDEF"/>
    <property type="match status" value="1"/>
</dbReference>
<accession>A0A2G6PFV2</accession>
<dbReference type="SMART" id="SM00267">
    <property type="entry name" value="GGDEF"/>
    <property type="match status" value="1"/>
</dbReference>
<name>A0A2G6PFV2_9GAMM</name>
<dbReference type="Gene3D" id="3.30.70.270">
    <property type="match status" value="1"/>
</dbReference>
<dbReference type="InterPro" id="IPR050706">
    <property type="entry name" value="Cyclic-di-GMP_PDE-like"/>
</dbReference>
<dbReference type="SUPFAM" id="SSF52172">
    <property type="entry name" value="CheY-like"/>
    <property type="match status" value="1"/>
</dbReference>
<evidence type="ECO:0000259" key="1">
    <source>
        <dbReference type="PROSITE" id="PS50112"/>
    </source>
</evidence>
<dbReference type="PANTHER" id="PTHR33121:SF79">
    <property type="entry name" value="CYCLIC DI-GMP PHOSPHODIESTERASE PDED-RELATED"/>
    <property type="match status" value="1"/>
</dbReference>
<evidence type="ECO:0008006" key="6">
    <source>
        <dbReference type="Google" id="ProtNLM"/>
    </source>
</evidence>
<dbReference type="PROSITE" id="PS50883">
    <property type="entry name" value="EAL"/>
    <property type="match status" value="1"/>
</dbReference>
<dbReference type="AlphaFoldDB" id="A0A2G6PFV2"/>
<organism evidence="4 5">
    <name type="scientific">Candidatus Contendibacter odensensis</name>
    <dbReference type="NCBI Taxonomy" id="1400860"/>
    <lineage>
        <taxon>Bacteria</taxon>
        <taxon>Pseudomonadati</taxon>
        <taxon>Pseudomonadota</taxon>
        <taxon>Gammaproteobacteria</taxon>
        <taxon>Candidatus Competibacteraceae</taxon>
        <taxon>Candidatus Contendibacter</taxon>
    </lineage>
</organism>
<evidence type="ECO:0000313" key="5">
    <source>
        <dbReference type="Proteomes" id="UP000229278"/>
    </source>
</evidence>
<dbReference type="GO" id="GO:0071111">
    <property type="term" value="F:cyclic-guanylate-specific phosphodiesterase activity"/>
    <property type="evidence" value="ECO:0007669"/>
    <property type="project" value="InterPro"/>
</dbReference>
<sequence length="699" mass="77841">MRLESVSESSTINLLIADGSSSNVEHILKTLGGDNYKVESTQTDQVKEIHDAVNYQPLDIILLRLGEGLPGLAEVRSMVVESGEDIPIIVILDDEQRQQRKPSGLLEEGADNYFYLDDADHLVATVRKELKHLQDRKTLQSFEVRFHESESRSQALLGNIQEAIAYIHEGVHAYANPAYLRLFGYKKAADLAAIQMAHMLAPGYRDALKSVMRRSIRSGKAIEPVELVGVRSNGENFPILLECAPTRMNDEPCTQIIVRDATPNKTAQDQQFEDLIKYDGSTGLYSKRFFMEALEIDHSGTVLYILLGDYATIRHNIGFEAVDQFTVEAAGLFKDMLAPQDIAAHFASGVFTVYVPPKSPTDPIELAGQILGVISKHGFQLGGKLFTTNCSIGACKSGAGEETAIQILAHADRACENARKKGGSQVEVYHIPSEESQRNINKQDENQINLIRDALTKARLSLKYQPIVSFEQSNQARYKVYLELRDANGNVQAMDKLGAVAVRYKLMGALDKWTIIRGLTALGELQKTGGKLPQLFIRISRNSLKKEDFFEWLSHRIRESRLPGHHLVFEVREDNAENTFEESKQLRARLRELGCEFALSHFGGKSHSDLLLRDLMPDYIKLDGNLIERLAKAKDQKSRESMAELVEKAKKMNTQVVAAGVSTAPQMASIWQFGVTLVQGNMVAEASAGLDFDFQQFAG</sequence>
<dbReference type="NCBIfam" id="TIGR00229">
    <property type="entry name" value="sensory_box"/>
    <property type="match status" value="1"/>
</dbReference>
<dbReference type="Pfam" id="PF00990">
    <property type="entry name" value="GGDEF"/>
    <property type="match status" value="1"/>
</dbReference>
<proteinExistence type="predicted"/>
<reference evidence="4 5" key="1">
    <citation type="submission" date="2017-10" db="EMBL/GenBank/DDBJ databases">
        <title>Novel microbial diversity and functional potential in the marine mammal oral microbiome.</title>
        <authorList>
            <person name="Dudek N.K."/>
            <person name="Sun C.L."/>
            <person name="Burstein D."/>
            <person name="Kantor R.S."/>
            <person name="Aliaga Goltsman D.S."/>
            <person name="Bik E.M."/>
            <person name="Thomas B.C."/>
            <person name="Banfield J.F."/>
            <person name="Relman D.A."/>
        </authorList>
    </citation>
    <scope>NUCLEOTIDE SEQUENCE [LARGE SCALE GENOMIC DNA]</scope>
    <source>
        <strain evidence="4">DOLJORAL78_50_517</strain>
    </source>
</reference>
<dbReference type="SMART" id="SM00052">
    <property type="entry name" value="EAL"/>
    <property type="match status" value="1"/>
</dbReference>
<dbReference type="InterPro" id="IPR035919">
    <property type="entry name" value="EAL_sf"/>
</dbReference>
<gene>
    <name evidence="4" type="ORF">CSA09_00750</name>
</gene>
<feature type="domain" description="GGDEF" evidence="3">
    <location>
        <begin position="298"/>
        <end position="431"/>
    </location>
</feature>
<dbReference type="Gene3D" id="3.40.50.2300">
    <property type="match status" value="1"/>
</dbReference>
<dbReference type="InterPro" id="IPR000014">
    <property type="entry name" value="PAS"/>
</dbReference>
<evidence type="ECO:0000259" key="3">
    <source>
        <dbReference type="PROSITE" id="PS50887"/>
    </source>
</evidence>
<evidence type="ECO:0000313" key="4">
    <source>
        <dbReference type="EMBL" id="PIE83437.1"/>
    </source>
</evidence>
<dbReference type="SUPFAM" id="SSF55785">
    <property type="entry name" value="PYP-like sensor domain (PAS domain)"/>
    <property type="match status" value="1"/>
</dbReference>